<evidence type="ECO:0000256" key="3">
    <source>
        <dbReference type="PIRSR" id="PIRSR602401-1"/>
    </source>
</evidence>
<dbReference type="PRINTS" id="PR00385">
    <property type="entry name" value="P450"/>
</dbReference>
<dbReference type="InterPro" id="IPR001128">
    <property type="entry name" value="Cyt_P450"/>
</dbReference>
<reference evidence="4" key="1">
    <citation type="journal article" date="2020" name="Stud. Mycol.">
        <title>101 Dothideomycetes genomes: a test case for predicting lifestyles and emergence of pathogens.</title>
        <authorList>
            <person name="Haridas S."/>
            <person name="Albert R."/>
            <person name="Binder M."/>
            <person name="Bloem J."/>
            <person name="Labutti K."/>
            <person name="Salamov A."/>
            <person name="Andreopoulos B."/>
            <person name="Baker S."/>
            <person name="Barry K."/>
            <person name="Bills G."/>
            <person name="Bluhm B."/>
            <person name="Cannon C."/>
            <person name="Castanera R."/>
            <person name="Culley D."/>
            <person name="Daum C."/>
            <person name="Ezra D."/>
            <person name="Gonzalez J."/>
            <person name="Henrissat B."/>
            <person name="Kuo A."/>
            <person name="Liang C."/>
            <person name="Lipzen A."/>
            <person name="Lutzoni F."/>
            <person name="Magnuson J."/>
            <person name="Mondo S."/>
            <person name="Nolan M."/>
            <person name="Ohm R."/>
            <person name="Pangilinan J."/>
            <person name="Park H.-J."/>
            <person name="Ramirez L."/>
            <person name="Alfaro M."/>
            <person name="Sun H."/>
            <person name="Tritt A."/>
            <person name="Yoshinaga Y."/>
            <person name="Zwiers L.-H."/>
            <person name="Turgeon B."/>
            <person name="Goodwin S."/>
            <person name="Spatafora J."/>
            <person name="Crous P."/>
            <person name="Grigoriev I."/>
        </authorList>
    </citation>
    <scope>NUCLEOTIDE SEQUENCE</scope>
    <source>
        <strain evidence="4">CBS 122367</strain>
    </source>
</reference>
<dbReference type="GO" id="GO:0005506">
    <property type="term" value="F:iron ion binding"/>
    <property type="evidence" value="ECO:0007669"/>
    <property type="project" value="InterPro"/>
</dbReference>
<dbReference type="Proteomes" id="UP000799291">
    <property type="component" value="Unassembled WGS sequence"/>
</dbReference>
<keyword evidence="3" id="KW-0408">Iron</keyword>
<name>A0A6G1JBJ0_9PLEO</name>
<comment type="similarity">
    <text evidence="1">Belongs to the cytochrome P450 family.</text>
</comment>
<comment type="cofactor">
    <cofactor evidence="3">
        <name>heme</name>
        <dbReference type="ChEBI" id="CHEBI:30413"/>
    </cofactor>
</comment>
<dbReference type="Gene3D" id="1.10.630.10">
    <property type="entry name" value="Cytochrome P450"/>
    <property type="match status" value="1"/>
</dbReference>
<accession>A0A6G1JBJ0</accession>
<evidence type="ECO:0000256" key="1">
    <source>
        <dbReference type="ARBA" id="ARBA00010617"/>
    </source>
</evidence>
<protein>
    <submittedName>
        <fullName evidence="4">Cytochrome P450 monooxygenase</fullName>
    </submittedName>
</protein>
<dbReference type="GO" id="GO:0016705">
    <property type="term" value="F:oxidoreductase activity, acting on paired donors, with incorporation or reduction of molecular oxygen"/>
    <property type="evidence" value="ECO:0007669"/>
    <property type="project" value="InterPro"/>
</dbReference>
<dbReference type="Pfam" id="PF00067">
    <property type="entry name" value="p450"/>
    <property type="match status" value="1"/>
</dbReference>
<feature type="binding site" description="axial binding residue" evidence="3">
    <location>
        <position position="421"/>
    </location>
    <ligand>
        <name>heme</name>
        <dbReference type="ChEBI" id="CHEBI:30413"/>
    </ligand>
    <ligandPart>
        <name>Fe</name>
        <dbReference type="ChEBI" id="CHEBI:18248"/>
    </ligandPart>
</feature>
<keyword evidence="4" id="KW-0503">Monooxygenase</keyword>
<evidence type="ECO:0000313" key="5">
    <source>
        <dbReference type="Proteomes" id="UP000799291"/>
    </source>
</evidence>
<sequence>MELHFLAGSILIVLTVHALFVLVRTVTLAFNPDLSKIPGPFLSTFSNIPMKTAILSGRRTTYIHALHEKYGPYVRIAPSEVAIADLEAYRIIHRVGLDFNKAPWYQGQVPSQYNDETCGVFGILNNKTASYRRRLFQTAGTRRIVAEREPQIHGFSDVMKWWTFMASDVTGSLAFGESFGNTRTGERNELVRDIESMMPFVGMRAELPWTKPLMDTIPAWCFGSLNSMWTCVQEYGKDAVRATRAAQQGGSKTLFSKMMLEDETEQMIPDSLIEKEASNIIVAGTDTTAMTLTYLTYAVLRQEMVKPKLIVEVNAHSERPTWEELEKMPYLNNVIQETMRLYPAIPGSLPRIVPIGGEKVAKYVIPTGTQVSTQAWTFQRDPEVFESPLRFLSRFNPDRWDNATPEMKEHMMVFGGPTRMCLGQNIARLELLHAVSKLFRECVNITLDPSTTEESMEMVDYFAIKPKAAKCLVVRG</sequence>
<dbReference type="OrthoDB" id="1470350at2759"/>
<gene>
    <name evidence="4" type="ORF">K458DRAFT_476340</name>
</gene>
<organism evidence="4 5">
    <name type="scientific">Lentithecium fluviatile CBS 122367</name>
    <dbReference type="NCBI Taxonomy" id="1168545"/>
    <lineage>
        <taxon>Eukaryota</taxon>
        <taxon>Fungi</taxon>
        <taxon>Dikarya</taxon>
        <taxon>Ascomycota</taxon>
        <taxon>Pezizomycotina</taxon>
        <taxon>Dothideomycetes</taxon>
        <taxon>Pleosporomycetidae</taxon>
        <taxon>Pleosporales</taxon>
        <taxon>Massarineae</taxon>
        <taxon>Lentitheciaceae</taxon>
        <taxon>Lentithecium</taxon>
    </lineage>
</organism>
<dbReference type="InterPro" id="IPR036396">
    <property type="entry name" value="Cyt_P450_sf"/>
</dbReference>
<keyword evidence="5" id="KW-1185">Reference proteome</keyword>
<evidence type="ECO:0000256" key="2">
    <source>
        <dbReference type="ARBA" id="ARBA00023002"/>
    </source>
</evidence>
<dbReference type="AlphaFoldDB" id="A0A6G1JBJ0"/>
<dbReference type="SUPFAM" id="SSF48264">
    <property type="entry name" value="Cytochrome P450"/>
    <property type="match status" value="1"/>
</dbReference>
<dbReference type="InterPro" id="IPR050121">
    <property type="entry name" value="Cytochrome_P450_monoxygenase"/>
</dbReference>
<keyword evidence="3" id="KW-0479">Metal-binding</keyword>
<dbReference type="PANTHER" id="PTHR24305">
    <property type="entry name" value="CYTOCHROME P450"/>
    <property type="match status" value="1"/>
</dbReference>
<dbReference type="InterPro" id="IPR002401">
    <property type="entry name" value="Cyt_P450_E_grp-I"/>
</dbReference>
<keyword evidence="3" id="KW-0349">Heme</keyword>
<dbReference type="PANTHER" id="PTHR24305:SF96">
    <property type="entry name" value="CYTOCHROME P450 MONOOXYGENASE STCB-RELATED"/>
    <property type="match status" value="1"/>
</dbReference>
<evidence type="ECO:0000313" key="4">
    <source>
        <dbReference type="EMBL" id="KAF2687581.1"/>
    </source>
</evidence>
<keyword evidence="2" id="KW-0560">Oxidoreductase</keyword>
<proteinExistence type="inferred from homology"/>
<dbReference type="GO" id="GO:0020037">
    <property type="term" value="F:heme binding"/>
    <property type="evidence" value="ECO:0007669"/>
    <property type="project" value="InterPro"/>
</dbReference>
<dbReference type="EMBL" id="MU005575">
    <property type="protein sequence ID" value="KAF2687581.1"/>
    <property type="molecule type" value="Genomic_DNA"/>
</dbReference>
<dbReference type="GO" id="GO:0004497">
    <property type="term" value="F:monooxygenase activity"/>
    <property type="evidence" value="ECO:0007669"/>
    <property type="project" value="UniProtKB-KW"/>
</dbReference>
<dbReference type="PRINTS" id="PR00463">
    <property type="entry name" value="EP450I"/>
</dbReference>